<dbReference type="AlphaFoldDB" id="A0A0L8GHA1"/>
<accession>A0A0L8GHA1</accession>
<name>A0A0L8GHA1_OCTBM</name>
<organism evidence="2">
    <name type="scientific">Octopus bimaculoides</name>
    <name type="common">California two-spotted octopus</name>
    <dbReference type="NCBI Taxonomy" id="37653"/>
    <lineage>
        <taxon>Eukaryota</taxon>
        <taxon>Metazoa</taxon>
        <taxon>Spiralia</taxon>
        <taxon>Lophotrochozoa</taxon>
        <taxon>Mollusca</taxon>
        <taxon>Cephalopoda</taxon>
        <taxon>Coleoidea</taxon>
        <taxon>Octopodiformes</taxon>
        <taxon>Octopoda</taxon>
        <taxon>Incirrata</taxon>
        <taxon>Octopodidae</taxon>
        <taxon>Octopus</taxon>
    </lineage>
</organism>
<evidence type="ECO:0000256" key="1">
    <source>
        <dbReference type="SAM" id="Phobius"/>
    </source>
</evidence>
<proteinExistence type="predicted"/>
<feature type="transmembrane region" description="Helical" evidence="1">
    <location>
        <begin position="47"/>
        <end position="65"/>
    </location>
</feature>
<gene>
    <name evidence="2" type="ORF">OCBIM_22034011mg</name>
</gene>
<keyword evidence="1" id="KW-0812">Transmembrane</keyword>
<reference evidence="2" key="1">
    <citation type="submission" date="2015-07" db="EMBL/GenBank/DDBJ databases">
        <title>MeaNS - Measles Nucleotide Surveillance Program.</title>
        <authorList>
            <person name="Tran T."/>
            <person name="Druce J."/>
        </authorList>
    </citation>
    <scope>NUCLEOTIDE SEQUENCE</scope>
    <source>
        <strain evidence="2">UCB-OBI-ISO-001</strain>
        <tissue evidence="2">Gonad</tissue>
    </source>
</reference>
<sequence>MSQIIKATRSSTIHVPITSILVEHARTIIARQPSHVLKARKKHRVSFTLNFISLYNHLFAVLTALETKLSKLMYWQ</sequence>
<protein>
    <submittedName>
        <fullName evidence="2">Uncharacterized protein</fullName>
    </submittedName>
</protein>
<keyword evidence="1" id="KW-1133">Transmembrane helix</keyword>
<evidence type="ECO:0000313" key="2">
    <source>
        <dbReference type="EMBL" id="KOF75925.1"/>
    </source>
</evidence>
<keyword evidence="1" id="KW-0472">Membrane</keyword>
<dbReference type="EMBL" id="KQ421946">
    <property type="protein sequence ID" value="KOF75925.1"/>
    <property type="molecule type" value="Genomic_DNA"/>
</dbReference>